<gene>
    <name evidence="2" type="ORF">BJ508DRAFT_337795</name>
</gene>
<feature type="compositionally biased region" description="Polar residues" evidence="1">
    <location>
        <begin position="109"/>
        <end position="123"/>
    </location>
</feature>
<reference evidence="2 3" key="1">
    <citation type="journal article" date="2018" name="Nat. Ecol. Evol.">
        <title>Pezizomycetes genomes reveal the molecular basis of ectomycorrhizal truffle lifestyle.</title>
        <authorList>
            <person name="Murat C."/>
            <person name="Payen T."/>
            <person name="Noel B."/>
            <person name="Kuo A."/>
            <person name="Morin E."/>
            <person name="Chen J."/>
            <person name="Kohler A."/>
            <person name="Krizsan K."/>
            <person name="Balestrini R."/>
            <person name="Da Silva C."/>
            <person name="Montanini B."/>
            <person name="Hainaut M."/>
            <person name="Levati E."/>
            <person name="Barry K.W."/>
            <person name="Belfiori B."/>
            <person name="Cichocki N."/>
            <person name="Clum A."/>
            <person name="Dockter R.B."/>
            <person name="Fauchery L."/>
            <person name="Guy J."/>
            <person name="Iotti M."/>
            <person name="Le Tacon F."/>
            <person name="Lindquist E.A."/>
            <person name="Lipzen A."/>
            <person name="Malagnac F."/>
            <person name="Mello A."/>
            <person name="Molinier V."/>
            <person name="Miyauchi S."/>
            <person name="Poulain J."/>
            <person name="Riccioni C."/>
            <person name="Rubini A."/>
            <person name="Sitrit Y."/>
            <person name="Splivallo R."/>
            <person name="Traeger S."/>
            <person name="Wang M."/>
            <person name="Zifcakova L."/>
            <person name="Wipf D."/>
            <person name="Zambonelli A."/>
            <person name="Paolocci F."/>
            <person name="Nowrousian M."/>
            <person name="Ottonello S."/>
            <person name="Baldrian P."/>
            <person name="Spatafora J.W."/>
            <person name="Henrissat B."/>
            <person name="Nagy L.G."/>
            <person name="Aury J.M."/>
            <person name="Wincker P."/>
            <person name="Grigoriev I.V."/>
            <person name="Bonfante P."/>
            <person name="Martin F.M."/>
        </authorList>
    </citation>
    <scope>NUCLEOTIDE SEQUENCE [LARGE SCALE GENOMIC DNA]</scope>
    <source>
        <strain evidence="2 3">RN42</strain>
    </source>
</reference>
<organism evidence="2 3">
    <name type="scientific">Ascobolus immersus RN42</name>
    <dbReference type="NCBI Taxonomy" id="1160509"/>
    <lineage>
        <taxon>Eukaryota</taxon>
        <taxon>Fungi</taxon>
        <taxon>Dikarya</taxon>
        <taxon>Ascomycota</taxon>
        <taxon>Pezizomycotina</taxon>
        <taxon>Pezizomycetes</taxon>
        <taxon>Pezizales</taxon>
        <taxon>Ascobolaceae</taxon>
        <taxon>Ascobolus</taxon>
    </lineage>
</organism>
<protein>
    <submittedName>
        <fullName evidence="2">Uncharacterized protein</fullName>
    </submittedName>
</protein>
<feature type="region of interest" description="Disordered" evidence="1">
    <location>
        <begin position="106"/>
        <end position="213"/>
    </location>
</feature>
<keyword evidence="3" id="KW-1185">Reference proteome</keyword>
<evidence type="ECO:0000313" key="3">
    <source>
        <dbReference type="Proteomes" id="UP000275078"/>
    </source>
</evidence>
<proteinExistence type="predicted"/>
<feature type="compositionally biased region" description="Low complexity" evidence="1">
    <location>
        <begin position="143"/>
        <end position="180"/>
    </location>
</feature>
<feature type="compositionally biased region" description="Polar residues" evidence="1">
    <location>
        <begin position="132"/>
        <end position="141"/>
    </location>
</feature>
<dbReference type="Proteomes" id="UP000275078">
    <property type="component" value="Unassembled WGS sequence"/>
</dbReference>
<sequence length="572" mass="62649">MDKLGNLGPHSKHLSRRSLAILSFHQQPPIQLPTATKYSRITNPQHQRRSPVTPTIFACPPLTSTPLVTFPHHQQSHQRTLAGRLLAVVNPHLGSTQAAGSNCEHCQAGTMSSTPNSREQSAGSEGCGGHADSSSPSQDILVTTASSAGSSSTSHHPTSTGPLAPVSSSSSSVGPRAASSQVPSADSRSIAKRHVLPSSYVRPTTRSAAKTKWEKGKAKAVAEAPALIAMVEKFLNDERLWLDAQPPILTESVYKQLLCSLIPSSTWEERDYVGALKRTSRYDHFLPEDSDSESDVDSDSDDELHRFYRMSKLVDAERARDAAKVELEKYVERELFGIRRKAKQLQAEDGGRDGDGAEDSEDDTEEFWRIIRGPKDREEGLRITCLCTAKIYAELCQKESEKNNFTRAVLTDANSWHKYGTDFQVLKDGFGGTKTPVLGVTAVRVSPATFIITKLYISHNKWDTFLSKQQKHAARQTQDAKDIYEGDELMCIAHFDTARLCTVATRKLDSRIGVVAGDLTGLAGDEDDEDDEGGQAGYEELAEQVDALAEELAEQLHAQAEEARPGDQQDLV</sequence>
<evidence type="ECO:0000313" key="2">
    <source>
        <dbReference type="EMBL" id="RPA76388.1"/>
    </source>
</evidence>
<evidence type="ECO:0000256" key="1">
    <source>
        <dbReference type="SAM" id="MobiDB-lite"/>
    </source>
</evidence>
<accession>A0A3N4HV34</accession>
<dbReference type="EMBL" id="ML119745">
    <property type="protein sequence ID" value="RPA76388.1"/>
    <property type="molecule type" value="Genomic_DNA"/>
</dbReference>
<name>A0A3N4HV34_ASCIM</name>
<dbReference type="AlphaFoldDB" id="A0A3N4HV34"/>